<dbReference type="GO" id="GO:0005524">
    <property type="term" value="F:ATP binding"/>
    <property type="evidence" value="ECO:0007669"/>
    <property type="project" value="UniProtKB-KW"/>
</dbReference>
<gene>
    <name evidence="4" type="ORF">GCM10007981_08200</name>
</gene>
<comment type="caution">
    <text evidence="4">The sequence shown here is derived from an EMBL/GenBank/DDBJ whole genome shotgun (WGS) entry which is preliminary data.</text>
</comment>
<evidence type="ECO:0000259" key="3">
    <source>
        <dbReference type="PROSITE" id="PS51146"/>
    </source>
</evidence>
<accession>A0A830GTQ4</accession>
<evidence type="ECO:0000256" key="2">
    <source>
        <dbReference type="ARBA" id="ARBA00022840"/>
    </source>
</evidence>
<dbReference type="PROSITE" id="PS51146">
    <property type="entry name" value="KAIC"/>
    <property type="match status" value="1"/>
</dbReference>
<keyword evidence="2" id="KW-0067">ATP-binding</keyword>
<dbReference type="Pfam" id="PF06745">
    <property type="entry name" value="ATPase"/>
    <property type="match status" value="1"/>
</dbReference>
<evidence type="ECO:0000313" key="4">
    <source>
        <dbReference type="EMBL" id="GGP20376.1"/>
    </source>
</evidence>
<dbReference type="InterPro" id="IPR010624">
    <property type="entry name" value="KaiC_dom"/>
</dbReference>
<dbReference type="InterPro" id="IPR027417">
    <property type="entry name" value="P-loop_NTPase"/>
</dbReference>
<reference evidence="4" key="2">
    <citation type="submission" date="2020-09" db="EMBL/GenBank/DDBJ databases">
        <authorList>
            <person name="Sun Q."/>
            <person name="Ohkuma M."/>
        </authorList>
    </citation>
    <scope>NUCLEOTIDE SEQUENCE</scope>
    <source>
        <strain evidence="4">JCM 10088</strain>
    </source>
</reference>
<reference evidence="4" key="1">
    <citation type="journal article" date="2014" name="Int. J. Syst. Evol. Microbiol.">
        <title>Complete genome sequence of Corynebacterium casei LMG S-19264T (=DSM 44701T), isolated from a smear-ripened cheese.</title>
        <authorList>
            <consortium name="US DOE Joint Genome Institute (JGI-PGF)"/>
            <person name="Walter F."/>
            <person name="Albersmeier A."/>
            <person name="Kalinowski J."/>
            <person name="Ruckert C."/>
        </authorList>
    </citation>
    <scope>NUCLEOTIDE SEQUENCE</scope>
    <source>
        <strain evidence="4">JCM 10088</strain>
    </source>
</reference>
<evidence type="ECO:0000256" key="1">
    <source>
        <dbReference type="ARBA" id="ARBA00022741"/>
    </source>
</evidence>
<dbReference type="PANTHER" id="PTHR43637">
    <property type="entry name" value="UPF0273 PROTEIN TM_0370"/>
    <property type="match status" value="1"/>
</dbReference>
<proteinExistence type="predicted"/>
<dbReference type="PANTHER" id="PTHR43637:SF1">
    <property type="entry name" value="UPF0273 PROTEIN TM_0370"/>
    <property type="match status" value="1"/>
</dbReference>
<feature type="domain" description="KaiC" evidence="3">
    <location>
        <begin position="1"/>
        <end position="219"/>
    </location>
</feature>
<keyword evidence="1" id="KW-0547">Nucleotide-binding</keyword>
<protein>
    <recommendedName>
        <fullName evidence="3">KaiC domain-containing protein</fullName>
    </recommendedName>
</protein>
<name>A0A830GTQ4_9CREN</name>
<dbReference type="SUPFAM" id="SSF52540">
    <property type="entry name" value="P-loop containing nucleoside triphosphate hydrolases"/>
    <property type="match status" value="1"/>
</dbReference>
<dbReference type="EMBL" id="BMNL01000002">
    <property type="protein sequence ID" value="GGP20376.1"/>
    <property type="molecule type" value="Genomic_DNA"/>
</dbReference>
<evidence type="ECO:0000313" key="5">
    <source>
        <dbReference type="Proteomes" id="UP000610960"/>
    </source>
</evidence>
<dbReference type="AlphaFoldDB" id="A0A830GTQ4"/>
<dbReference type="Gene3D" id="3.40.50.300">
    <property type="entry name" value="P-loop containing nucleotide triphosphate hydrolases"/>
    <property type="match status" value="1"/>
</dbReference>
<organism evidence="4 5">
    <name type="scientific">Thermocladium modestius</name>
    <dbReference type="NCBI Taxonomy" id="62609"/>
    <lineage>
        <taxon>Archaea</taxon>
        <taxon>Thermoproteota</taxon>
        <taxon>Thermoprotei</taxon>
        <taxon>Thermoproteales</taxon>
        <taxon>Thermoproteaceae</taxon>
        <taxon>Thermocladium</taxon>
    </lineage>
</organism>
<keyword evidence="5" id="KW-1185">Reference proteome</keyword>
<sequence>MGKTIFSLQFLKTGAEMGETGIYITVDEPSEDVKRGVQDALGWNLEPYEQQNKLVMHDFRTHFRLYASDDKLSIDPKNIAKILVETVRKYGAQRVVIDPIAPLLITSHQDVLWIREYMRELVFNLKKLKDVTTLITSEIPTGETTKISRFGVEEYLASGVIIMHLYEDERTHEIYRVMYIRKMRWMRVQPIKLAFDIYEPYGILIRGKLSQVLAAQYQPQYEQAY</sequence>
<dbReference type="InterPro" id="IPR014774">
    <property type="entry name" value="KaiC-like_dom"/>
</dbReference>
<dbReference type="Proteomes" id="UP000610960">
    <property type="component" value="Unassembled WGS sequence"/>
</dbReference>